<evidence type="ECO:0000313" key="2">
    <source>
        <dbReference type="EMBL" id="RMB56273.1"/>
    </source>
</evidence>
<organism evidence="2 3">
    <name type="scientific">Dokdonia sinensis</name>
    <dbReference type="NCBI Taxonomy" id="2479847"/>
    <lineage>
        <taxon>Bacteria</taxon>
        <taxon>Pseudomonadati</taxon>
        <taxon>Bacteroidota</taxon>
        <taxon>Flavobacteriia</taxon>
        <taxon>Flavobacteriales</taxon>
        <taxon>Flavobacteriaceae</taxon>
        <taxon>Dokdonia</taxon>
    </lineage>
</organism>
<accession>A0A3M0G2Y7</accession>
<dbReference type="OrthoDB" id="9809746at2"/>
<evidence type="ECO:0000259" key="1">
    <source>
        <dbReference type="PROSITE" id="PS51352"/>
    </source>
</evidence>
<proteinExistence type="predicted"/>
<dbReference type="InterPro" id="IPR036249">
    <property type="entry name" value="Thioredoxin-like_sf"/>
</dbReference>
<reference evidence="2 3" key="1">
    <citation type="submission" date="2018-10" db="EMBL/GenBank/DDBJ databases">
        <title>Dokdonia luteus sp. nov., isolated from sea water.</title>
        <authorList>
            <person name="Zhou L.Y."/>
            <person name="Du Z.J."/>
        </authorList>
    </citation>
    <scope>NUCLEOTIDE SEQUENCE [LARGE SCALE GENOMIC DNA]</scope>
    <source>
        <strain evidence="2 3">SH27</strain>
    </source>
</reference>
<dbReference type="PANTHER" id="PTHR43640:SF1">
    <property type="entry name" value="THIOREDOXIN-DEPENDENT PEROXIREDOXIN"/>
    <property type="match status" value="1"/>
</dbReference>
<dbReference type="GO" id="GO:0016209">
    <property type="term" value="F:antioxidant activity"/>
    <property type="evidence" value="ECO:0007669"/>
    <property type="project" value="InterPro"/>
</dbReference>
<dbReference type="Proteomes" id="UP000281985">
    <property type="component" value="Unassembled WGS sequence"/>
</dbReference>
<keyword evidence="3" id="KW-1185">Reference proteome</keyword>
<dbReference type="CDD" id="cd02969">
    <property type="entry name" value="PRX_like1"/>
    <property type="match status" value="1"/>
</dbReference>
<evidence type="ECO:0000313" key="3">
    <source>
        <dbReference type="Proteomes" id="UP000281985"/>
    </source>
</evidence>
<dbReference type="PROSITE" id="PS51352">
    <property type="entry name" value="THIOREDOXIN_2"/>
    <property type="match status" value="1"/>
</dbReference>
<dbReference type="Gene3D" id="3.40.30.10">
    <property type="entry name" value="Glutaredoxin"/>
    <property type="match status" value="1"/>
</dbReference>
<dbReference type="InterPro" id="IPR000866">
    <property type="entry name" value="AhpC/TSA"/>
</dbReference>
<dbReference type="PANTHER" id="PTHR43640">
    <property type="entry name" value="OS07G0260300 PROTEIN"/>
    <property type="match status" value="1"/>
</dbReference>
<dbReference type="InterPro" id="IPR047262">
    <property type="entry name" value="PRX-like1"/>
</dbReference>
<feature type="domain" description="Thioredoxin" evidence="1">
    <location>
        <begin position="9"/>
        <end position="165"/>
    </location>
</feature>
<name>A0A3M0G2Y7_9FLAO</name>
<dbReference type="InterPro" id="IPR013766">
    <property type="entry name" value="Thioredoxin_domain"/>
</dbReference>
<gene>
    <name evidence="2" type="ORF">EAX61_15045</name>
</gene>
<dbReference type="GO" id="GO:0016491">
    <property type="term" value="F:oxidoreductase activity"/>
    <property type="evidence" value="ECO:0007669"/>
    <property type="project" value="InterPro"/>
</dbReference>
<dbReference type="EMBL" id="REFV01000019">
    <property type="protein sequence ID" value="RMB56273.1"/>
    <property type="molecule type" value="Genomic_DNA"/>
</dbReference>
<sequence>MARTESNMLALGTKAPEFQLIDTVTNQLTSYTDIRGERGTVVMFICNHCPFVIHVIDEIVRIANDYRVLGFGFVAISSNDALNYPQDGPDMMWQFARKESFTFPYLYDETQEVAKKYDAACTPDFYVFGPNNKLVYRGQMDDSRPGNGIPTNGRDLREALDSIFNSRSQQKNQKPSIGCNIKWK</sequence>
<dbReference type="AlphaFoldDB" id="A0A3M0G2Y7"/>
<comment type="caution">
    <text evidence="2">The sequence shown here is derived from an EMBL/GenBank/DDBJ whole genome shotgun (WGS) entry which is preliminary data.</text>
</comment>
<protein>
    <submittedName>
        <fullName evidence="2">Thioredoxin family protein</fullName>
    </submittedName>
</protein>
<dbReference type="Pfam" id="PF00578">
    <property type="entry name" value="AhpC-TSA"/>
    <property type="match status" value="1"/>
</dbReference>
<dbReference type="RefSeq" id="WP_121918540.1">
    <property type="nucleotide sequence ID" value="NZ_REFV01000019.1"/>
</dbReference>
<dbReference type="SUPFAM" id="SSF52833">
    <property type="entry name" value="Thioredoxin-like"/>
    <property type="match status" value="1"/>
</dbReference>